<dbReference type="Proteomes" id="UP000054477">
    <property type="component" value="Unassembled WGS sequence"/>
</dbReference>
<dbReference type="EMBL" id="KN838610">
    <property type="protein sequence ID" value="KIK01231.1"/>
    <property type="molecule type" value="Genomic_DNA"/>
</dbReference>
<dbReference type="InterPro" id="IPR032675">
    <property type="entry name" value="LRR_dom_sf"/>
</dbReference>
<dbReference type="OrthoDB" id="3217549at2759"/>
<accession>A0A0C9X820</accession>
<dbReference type="AlphaFoldDB" id="A0A0C9X820"/>
<evidence type="ECO:0008006" key="3">
    <source>
        <dbReference type="Google" id="ProtNLM"/>
    </source>
</evidence>
<evidence type="ECO:0000313" key="1">
    <source>
        <dbReference type="EMBL" id="KIK01231.1"/>
    </source>
</evidence>
<reference evidence="2" key="2">
    <citation type="submission" date="2015-01" db="EMBL/GenBank/DDBJ databases">
        <title>Evolutionary Origins and Diversification of the Mycorrhizal Mutualists.</title>
        <authorList>
            <consortium name="DOE Joint Genome Institute"/>
            <consortium name="Mycorrhizal Genomics Consortium"/>
            <person name="Kohler A."/>
            <person name="Kuo A."/>
            <person name="Nagy L.G."/>
            <person name="Floudas D."/>
            <person name="Copeland A."/>
            <person name="Barry K.W."/>
            <person name="Cichocki N."/>
            <person name="Veneault-Fourrey C."/>
            <person name="LaButti K."/>
            <person name="Lindquist E.A."/>
            <person name="Lipzen A."/>
            <person name="Lundell T."/>
            <person name="Morin E."/>
            <person name="Murat C."/>
            <person name="Riley R."/>
            <person name="Ohm R."/>
            <person name="Sun H."/>
            <person name="Tunlid A."/>
            <person name="Henrissat B."/>
            <person name="Grigoriev I.V."/>
            <person name="Hibbett D.S."/>
            <person name="Martin F."/>
        </authorList>
    </citation>
    <scope>NUCLEOTIDE SEQUENCE [LARGE SCALE GENOMIC DNA]</scope>
    <source>
        <strain evidence="2">LaAM-08-1</strain>
    </source>
</reference>
<proteinExistence type="predicted"/>
<reference evidence="1 2" key="1">
    <citation type="submission" date="2014-04" db="EMBL/GenBank/DDBJ databases">
        <authorList>
            <consortium name="DOE Joint Genome Institute"/>
            <person name="Kuo A."/>
            <person name="Kohler A."/>
            <person name="Nagy L.G."/>
            <person name="Floudas D."/>
            <person name="Copeland A."/>
            <person name="Barry K.W."/>
            <person name="Cichocki N."/>
            <person name="Veneault-Fourrey C."/>
            <person name="LaButti K."/>
            <person name="Lindquist E.A."/>
            <person name="Lipzen A."/>
            <person name="Lundell T."/>
            <person name="Morin E."/>
            <person name="Murat C."/>
            <person name="Sun H."/>
            <person name="Tunlid A."/>
            <person name="Henrissat B."/>
            <person name="Grigoriev I.V."/>
            <person name="Hibbett D.S."/>
            <person name="Martin F."/>
            <person name="Nordberg H.P."/>
            <person name="Cantor M.N."/>
            <person name="Hua S.X."/>
        </authorList>
    </citation>
    <scope>NUCLEOTIDE SEQUENCE [LARGE SCALE GENOMIC DNA]</scope>
    <source>
        <strain evidence="1 2">LaAM-08-1</strain>
    </source>
</reference>
<dbReference type="STRING" id="1095629.A0A0C9X820"/>
<evidence type="ECO:0000313" key="2">
    <source>
        <dbReference type="Proteomes" id="UP000054477"/>
    </source>
</evidence>
<keyword evidence="2" id="KW-1185">Reference proteome</keyword>
<organism evidence="1 2">
    <name type="scientific">Laccaria amethystina LaAM-08-1</name>
    <dbReference type="NCBI Taxonomy" id="1095629"/>
    <lineage>
        <taxon>Eukaryota</taxon>
        <taxon>Fungi</taxon>
        <taxon>Dikarya</taxon>
        <taxon>Basidiomycota</taxon>
        <taxon>Agaricomycotina</taxon>
        <taxon>Agaricomycetes</taxon>
        <taxon>Agaricomycetidae</taxon>
        <taxon>Agaricales</taxon>
        <taxon>Agaricineae</taxon>
        <taxon>Hydnangiaceae</taxon>
        <taxon>Laccaria</taxon>
    </lineage>
</organism>
<dbReference type="Gene3D" id="3.80.10.10">
    <property type="entry name" value="Ribonuclease Inhibitor"/>
    <property type="match status" value="1"/>
</dbReference>
<sequence length="508" mass="57625">MAFLSQSPHFVGHDVLRLASPRGLRNAGRHFSQIFLGRDREITTTPIDISKSLRLDAFIPYSITQDVPCINNLLPVEIIGEIFRHYVFDVNPDPITGYSRITAHAGARTSAITLCHVCSYWRTLAFSISSLWSSLCVIWPKMGYVHLVRLWLEKSRSRPLSLYLAQYHSSKEHDIAAMRQILELCIATAPRWREISLNLTRALQDMFCALKDGSTESLESFDVGLSKWSQSRKNQLLDAFYSSPFLRRVKWRLFERALPANLPWKQLSAVTLKCQSDSEEFFTVLSQCDRLEFLEVEVFFIVSASPTSHSIISLHNLFDLRLGMMSTTDFETLFNRLALPRLKIIELRYSFEDSSPQGWMSLCNFLSRSSCQLSSFTCGGHNFNEAEVMGTLTCSSLSSLVDLSLSIPITDNIMNALTYKKACHGFSPLPLLRHLIFSNCQTSDGVFSTFIDSRLSTVRSVEVQLRGAPAYPNDVERVKTLQQVEDIYIVVDYPVCATQSSREGDFLK</sequence>
<name>A0A0C9X820_9AGAR</name>
<dbReference type="HOGENOM" id="CLU_018544_11_0_1"/>
<protein>
    <recommendedName>
        <fullName evidence="3">F-box domain-containing protein</fullName>
    </recommendedName>
</protein>
<dbReference type="SUPFAM" id="SSF52047">
    <property type="entry name" value="RNI-like"/>
    <property type="match status" value="1"/>
</dbReference>
<gene>
    <name evidence="1" type="ORF">K443DRAFT_99000</name>
</gene>